<accession>A0ACD4R5N9</accession>
<evidence type="ECO:0000313" key="1">
    <source>
        <dbReference type="EMBL" id="WHZ55729.1"/>
    </source>
</evidence>
<keyword evidence="2" id="KW-1185">Reference proteome</keyword>
<protein>
    <submittedName>
        <fullName evidence="1">Right-handed parallel beta-helix repeat-containing protein</fullName>
    </submittedName>
</protein>
<reference evidence="2" key="1">
    <citation type="journal article" date="2025" name="Aquaculture">
        <title>Assessment of the bioflocculant production and safety properties of Metabacillus hrfriensis sp. nov. based on phenotypic and whole-genome sequencing analysis.</title>
        <authorList>
            <person name="Zhang R."/>
            <person name="Zhao Z."/>
            <person name="Luo L."/>
            <person name="Wang S."/>
            <person name="Guo K."/>
            <person name="Xu W."/>
        </authorList>
    </citation>
    <scope>NUCLEOTIDE SEQUENCE [LARGE SCALE GENOMIC DNA]</scope>
    <source>
        <strain evidence="2">CT-WN-B3</strain>
    </source>
</reference>
<evidence type="ECO:0000313" key="2">
    <source>
        <dbReference type="Proteomes" id="UP001226091"/>
    </source>
</evidence>
<proteinExistence type="predicted"/>
<dbReference type="EMBL" id="CP126116">
    <property type="protein sequence ID" value="WHZ55729.1"/>
    <property type="molecule type" value="Genomic_DNA"/>
</dbReference>
<dbReference type="Proteomes" id="UP001226091">
    <property type="component" value="Chromosome"/>
</dbReference>
<sequence>MANTDETYVVELIRWGIKNDGTNALNSTNGINLAFKWARNNKYNTVVLPAGQYLIEKNSSVVLQNNTHYKFYDCMFNKESNNLTSYSILSCDSVKNVTIEGALIKGDRESHNYSSGGTHEWGHGIECKNSCYNIYIKNCEATECTGDGFVTSMDFSSLGGVQHPAHFSKGDINVQGDIDTTKNDYTTVSKFFDVTGPLVREVGYFYYAGDGYGGYGTGSNLNKTIIKVHFYKADGSYLGFRNSRSYEFMYLDSLPVGTAKVRFSFLQNYDLMSGNLHYVMCAKIPQYINFINCQSHKNRRLGASINGGRFITFDSCEIYNNSNRMINSNGTNPGYGIDVEDGYMTNQKITIRNCNIYDNRAGAFVCVSTRGVHVENNKFRGSFVFSGSGDDYFSLNNMYYGGISGRSITSGVEADGTFCTFRNDSVFGESVSILAGNTTLENCVFSKTSLSLGGETAKVFNCKLTFDDPDKDAALGFFGKNVEIYNSLFDIRRSKGTSSASYNSSENVILSNVKFITRETSGGHYVGTKNLIVNKCEFIHSGNTTNYSRMMVSESMKVEDSIFKNQSFRFDGGDINGTEKLANDTGYITHSFKNNKIIWDVPYSTYTHEARGPGISFLYIPRVKIFNNIFHVIDKGISIGSLYTLRIFTENHLNLSNNTILTTKSSNTNTKGTITIEGAYRKSGSTIAIPKTTIVDQNNVKINSDIIYTNNLNNQL</sequence>
<name>A0ACD4R5N9_9BACI</name>
<gene>
    <name evidence="1" type="ORF">QLQ22_13445</name>
</gene>
<organism evidence="1 2">
    <name type="scientific">Metabacillus hrfriensis</name>
    <dbReference type="NCBI Taxonomy" id="3048891"/>
    <lineage>
        <taxon>Bacteria</taxon>
        <taxon>Bacillati</taxon>
        <taxon>Bacillota</taxon>
        <taxon>Bacilli</taxon>
        <taxon>Bacillales</taxon>
        <taxon>Bacillaceae</taxon>
        <taxon>Metabacillus</taxon>
    </lineage>
</organism>